<dbReference type="Pfam" id="PF01408">
    <property type="entry name" value="GFO_IDH_MocA"/>
    <property type="match status" value="1"/>
</dbReference>
<sequence length="385" mass="42323">MAPFELRWGIIATGGISTQFTKDLVLDPAGRDANDVKHIVKAVGSRSKESADKFISAVLPSDLQEGAQGGTYEEVFANPEVDVVYIGTPHTYHYENTMDALNAGKHVLCEKPFTFDVEELDELTALAKKKNLFLMEAVWTRFHPIAYAVQDAIFSGKYGKVKRVFADLAFNIEPDKLDAKTNRMIAAELGGGGLLDLGPYPMVWVMMILHQNPGNKERAPPSSVKGHMRIYERTGVDASSTWIVDWKDVGTAVCTTSIETQMNLERCVTVQMEGGELTVDFPTFRPEGYTITPKPANREDADPEGEGNANPDANKTQHHSHPVPESAGRGMNYQADEVARCIRDGKLESERCNLAESRIVQSVFDEVRKQGGYLGGNAKGKAGTR</sequence>
<evidence type="ECO:0000256" key="1">
    <source>
        <dbReference type="ARBA" id="ARBA00010928"/>
    </source>
</evidence>
<dbReference type="InterPro" id="IPR050984">
    <property type="entry name" value="Gfo/Idh/MocA_domain"/>
</dbReference>
<dbReference type="PANTHER" id="PTHR22604">
    <property type="entry name" value="OXIDOREDUCTASES"/>
    <property type="match status" value="1"/>
</dbReference>
<dbReference type="GO" id="GO:0000166">
    <property type="term" value="F:nucleotide binding"/>
    <property type="evidence" value="ECO:0007669"/>
    <property type="project" value="InterPro"/>
</dbReference>
<dbReference type="OrthoDB" id="2129491at2759"/>
<evidence type="ECO:0000256" key="3">
    <source>
        <dbReference type="ARBA" id="ARBA00038984"/>
    </source>
</evidence>
<evidence type="ECO:0000313" key="10">
    <source>
        <dbReference type="Proteomes" id="UP000812966"/>
    </source>
</evidence>
<feature type="domain" description="Gfo/Idh/MocA-like oxidoreductase N-terminal" evidence="7">
    <location>
        <begin position="6"/>
        <end position="135"/>
    </location>
</feature>
<dbReference type="SUPFAM" id="SSF55347">
    <property type="entry name" value="Glyceraldehyde-3-phosphate dehydrogenase-like, C-terminal domain"/>
    <property type="match status" value="1"/>
</dbReference>
<dbReference type="Gene3D" id="3.40.50.720">
    <property type="entry name" value="NAD(P)-binding Rossmann-like Domain"/>
    <property type="match status" value="1"/>
</dbReference>
<comment type="caution">
    <text evidence="9">The sequence shown here is derived from an EMBL/GenBank/DDBJ whole genome shotgun (WGS) entry which is preliminary data.</text>
</comment>
<dbReference type="EMBL" id="JABELV010000003">
    <property type="protein sequence ID" value="KAG7575486.1"/>
    <property type="molecule type" value="Genomic_DNA"/>
</dbReference>
<comment type="similarity">
    <text evidence="1">Belongs to the Gfo/Idh/MocA family.</text>
</comment>
<evidence type="ECO:0000313" key="9">
    <source>
        <dbReference type="EMBL" id="KAG7575486.1"/>
    </source>
</evidence>
<dbReference type="PANTHER" id="PTHR22604:SF105">
    <property type="entry name" value="TRANS-1,2-DIHYDROBENZENE-1,2-DIOL DEHYDROGENASE"/>
    <property type="match status" value="1"/>
</dbReference>
<keyword evidence="10" id="KW-1185">Reference proteome</keyword>
<dbReference type="SUPFAM" id="SSF51735">
    <property type="entry name" value="NAD(P)-binding Rossmann-fold domains"/>
    <property type="match status" value="1"/>
</dbReference>
<proteinExistence type="inferred from homology"/>
<dbReference type="InterPro" id="IPR055170">
    <property type="entry name" value="GFO_IDH_MocA-like_dom"/>
</dbReference>
<evidence type="ECO:0000259" key="8">
    <source>
        <dbReference type="Pfam" id="PF22725"/>
    </source>
</evidence>
<evidence type="ECO:0000256" key="4">
    <source>
        <dbReference type="ARBA" id="ARBA00042988"/>
    </source>
</evidence>
<feature type="domain" description="GFO/IDH/MocA-like oxidoreductase" evidence="8">
    <location>
        <begin position="149"/>
        <end position="277"/>
    </location>
</feature>
<gene>
    <name evidence="9" type="ORF">FFLO_00305</name>
</gene>
<dbReference type="EC" id="1.1.1.179" evidence="3"/>
<feature type="region of interest" description="Disordered" evidence="6">
    <location>
        <begin position="281"/>
        <end position="332"/>
    </location>
</feature>
<accession>A0A8K0JTK2</accession>
<feature type="region of interest" description="Disordered" evidence="6">
    <location>
        <begin position="366"/>
        <end position="385"/>
    </location>
</feature>
<comment type="catalytic activity">
    <reaction evidence="5">
        <text>D-xylose + NADP(+) = D-xylono-1,5-lactone + NADPH + H(+)</text>
        <dbReference type="Rhea" id="RHEA:22000"/>
        <dbReference type="ChEBI" id="CHEBI:15378"/>
        <dbReference type="ChEBI" id="CHEBI:15867"/>
        <dbReference type="ChEBI" id="CHEBI:53455"/>
        <dbReference type="ChEBI" id="CHEBI:57783"/>
        <dbReference type="ChEBI" id="CHEBI:58349"/>
        <dbReference type="EC" id="1.1.1.179"/>
    </reaction>
</comment>
<dbReference type="GO" id="GO:0047837">
    <property type="term" value="F:D-xylose 1-dehydrogenase (NADP+) activity"/>
    <property type="evidence" value="ECO:0007669"/>
    <property type="project" value="UniProtKB-EC"/>
</dbReference>
<evidence type="ECO:0000256" key="5">
    <source>
        <dbReference type="ARBA" id="ARBA00049233"/>
    </source>
</evidence>
<organism evidence="9 10">
    <name type="scientific">Filobasidium floriforme</name>
    <dbReference type="NCBI Taxonomy" id="5210"/>
    <lineage>
        <taxon>Eukaryota</taxon>
        <taxon>Fungi</taxon>
        <taxon>Dikarya</taxon>
        <taxon>Basidiomycota</taxon>
        <taxon>Agaricomycotina</taxon>
        <taxon>Tremellomycetes</taxon>
        <taxon>Filobasidiales</taxon>
        <taxon>Filobasidiaceae</taxon>
        <taxon>Filobasidium</taxon>
    </lineage>
</organism>
<dbReference type="Pfam" id="PF22725">
    <property type="entry name" value="GFO_IDH_MocA_C3"/>
    <property type="match status" value="1"/>
</dbReference>
<evidence type="ECO:0000259" key="7">
    <source>
        <dbReference type="Pfam" id="PF01408"/>
    </source>
</evidence>
<protein>
    <recommendedName>
        <fullName evidence="3">D-xylose 1-dehydrogenase (NADP(+), D-xylono-1,5-lactone-forming)</fullName>
        <ecNumber evidence="3">1.1.1.179</ecNumber>
    </recommendedName>
    <alternativeName>
        <fullName evidence="4">D-xylose-NADP dehydrogenase</fullName>
    </alternativeName>
</protein>
<keyword evidence="2" id="KW-0560">Oxidoreductase</keyword>
<name>A0A8K0JTK2_9TREE</name>
<dbReference type="Proteomes" id="UP000812966">
    <property type="component" value="Unassembled WGS sequence"/>
</dbReference>
<dbReference type="Gene3D" id="3.30.360.10">
    <property type="entry name" value="Dihydrodipicolinate Reductase, domain 2"/>
    <property type="match status" value="1"/>
</dbReference>
<dbReference type="InterPro" id="IPR000683">
    <property type="entry name" value="Gfo/Idh/MocA-like_OxRdtase_N"/>
</dbReference>
<dbReference type="AlphaFoldDB" id="A0A8K0JTK2"/>
<reference evidence="9" key="1">
    <citation type="submission" date="2020-04" db="EMBL/GenBank/DDBJ databases">
        <title>Analysis of mating type loci in Filobasidium floriforme.</title>
        <authorList>
            <person name="Nowrousian M."/>
        </authorList>
    </citation>
    <scope>NUCLEOTIDE SEQUENCE</scope>
    <source>
        <strain evidence="9">CBS 6242</strain>
    </source>
</reference>
<evidence type="ECO:0000256" key="6">
    <source>
        <dbReference type="SAM" id="MobiDB-lite"/>
    </source>
</evidence>
<evidence type="ECO:0000256" key="2">
    <source>
        <dbReference type="ARBA" id="ARBA00023002"/>
    </source>
</evidence>
<dbReference type="InterPro" id="IPR036291">
    <property type="entry name" value="NAD(P)-bd_dom_sf"/>
</dbReference>